<dbReference type="RefSeq" id="WP_189992366.1">
    <property type="nucleotide sequence ID" value="NZ_BMZS01000009.1"/>
</dbReference>
<feature type="domain" description="N-acetyltransferase" evidence="1">
    <location>
        <begin position="2"/>
        <end position="137"/>
    </location>
</feature>
<dbReference type="AlphaFoldDB" id="A0A918XU73"/>
<gene>
    <name evidence="2" type="ORF">GCM10017083_36850</name>
</gene>
<dbReference type="CDD" id="cd04301">
    <property type="entry name" value="NAT_SF"/>
    <property type="match status" value="1"/>
</dbReference>
<dbReference type="SUPFAM" id="SSF55729">
    <property type="entry name" value="Acyl-CoA N-acyltransferases (Nat)"/>
    <property type="match status" value="1"/>
</dbReference>
<dbReference type="PROSITE" id="PS51186">
    <property type="entry name" value="GNAT"/>
    <property type="match status" value="1"/>
</dbReference>
<accession>A0A918XU73</accession>
<organism evidence="2 3">
    <name type="scientific">Thalassobaculum fulvum</name>
    <dbReference type="NCBI Taxonomy" id="1633335"/>
    <lineage>
        <taxon>Bacteria</taxon>
        <taxon>Pseudomonadati</taxon>
        <taxon>Pseudomonadota</taxon>
        <taxon>Alphaproteobacteria</taxon>
        <taxon>Rhodospirillales</taxon>
        <taxon>Thalassobaculaceae</taxon>
        <taxon>Thalassobaculum</taxon>
    </lineage>
</organism>
<sequence length="187" mass="20312">MFQIRSELPSDGAVIETLNDLGFGPDRRGRTVYKLRLGAPTLGFIAANPETDRPLATLRFWAVMLGLDRPALLLGPLAVDPELRGQGLGRALVGHGLSVARDRGWRLCLVSGDPSYYRPYGFEPAAPYGIAMPGPITAGHLQVKDLAGQSLDTLPRDAALRVLPWRCHRGDDVDGDAVVTHRRLRVG</sequence>
<evidence type="ECO:0000313" key="3">
    <source>
        <dbReference type="Proteomes" id="UP000630353"/>
    </source>
</evidence>
<proteinExistence type="predicted"/>
<keyword evidence="3" id="KW-1185">Reference proteome</keyword>
<dbReference type="GO" id="GO:0016747">
    <property type="term" value="F:acyltransferase activity, transferring groups other than amino-acyl groups"/>
    <property type="evidence" value="ECO:0007669"/>
    <property type="project" value="InterPro"/>
</dbReference>
<dbReference type="Pfam" id="PF00583">
    <property type="entry name" value="Acetyltransf_1"/>
    <property type="match status" value="1"/>
</dbReference>
<dbReference type="Gene3D" id="3.40.630.30">
    <property type="match status" value="1"/>
</dbReference>
<dbReference type="Proteomes" id="UP000630353">
    <property type="component" value="Unassembled WGS sequence"/>
</dbReference>
<name>A0A918XU73_9PROT</name>
<evidence type="ECO:0000313" key="2">
    <source>
        <dbReference type="EMBL" id="GHD56613.1"/>
    </source>
</evidence>
<reference evidence="2" key="1">
    <citation type="journal article" date="2014" name="Int. J. Syst. Evol. Microbiol.">
        <title>Complete genome sequence of Corynebacterium casei LMG S-19264T (=DSM 44701T), isolated from a smear-ripened cheese.</title>
        <authorList>
            <consortium name="US DOE Joint Genome Institute (JGI-PGF)"/>
            <person name="Walter F."/>
            <person name="Albersmeier A."/>
            <person name="Kalinowski J."/>
            <person name="Ruckert C."/>
        </authorList>
    </citation>
    <scope>NUCLEOTIDE SEQUENCE</scope>
    <source>
        <strain evidence="2">KCTC 42651</strain>
    </source>
</reference>
<protein>
    <submittedName>
        <fullName evidence="2">GCN5 family N-acetyltransferase</fullName>
    </submittedName>
</protein>
<dbReference type="InterPro" id="IPR016181">
    <property type="entry name" value="Acyl_CoA_acyltransferase"/>
</dbReference>
<reference evidence="2" key="2">
    <citation type="submission" date="2020-09" db="EMBL/GenBank/DDBJ databases">
        <authorList>
            <person name="Sun Q."/>
            <person name="Kim S."/>
        </authorList>
    </citation>
    <scope>NUCLEOTIDE SEQUENCE</scope>
    <source>
        <strain evidence="2">KCTC 42651</strain>
    </source>
</reference>
<comment type="caution">
    <text evidence="2">The sequence shown here is derived from an EMBL/GenBank/DDBJ whole genome shotgun (WGS) entry which is preliminary data.</text>
</comment>
<dbReference type="EMBL" id="BMZS01000009">
    <property type="protein sequence ID" value="GHD56613.1"/>
    <property type="molecule type" value="Genomic_DNA"/>
</dbReference>
<dbReference type="InterPro" id="IPR000182">
    <property type="entry name" value="GNAT_dom"/>
</dbReference>
<evidence type="ECO:0000259" key="1">
    <source>
        <dbReference type="PROSITE" id="PS51186"/>
    </source>
</evidence>